<feature type="transmembrane region" description="Helical" evidence="1">
    <location>
        <begin position="6"/>
        <end position="37"/>
    </location>
</feature>
<gene>
    <name evidence="2" type="ORF">MM239_09830</name>
</gene>
<proteinExistence type="predicted"/>
<evidence type="ECO:0000313" key="2">
    <source>
        <dbReference type="EMBL" id="MCH7409693.1"/>
    </source>
</evidence>
<keyword evidence="1" id="KW-0812">Transmembrane</keyword>
<keyword evidence="1" id="KW-1133">Transmembrane helix</keyword>
<evidence type="ECO:0000256" key="1">
    <source>
        <dbReference type="SAM" id="Phobius"/>
    </source>
</evidence>
<evidence type="ECO:0000313" key="3">
    <source>
        <dbReference type="Proteomes" id="UP001165489"/>
    </source>
</evidence>
<dbReference type="Proteomes" id="UP001165489">
    <property type="component" value="Unassembled WGS sequence"/>
</dbReference>
<sequence length="122" mass="13218">MKFIILFVLSLLAVIMLGTWLTFPFIMFIIFSLAYLVGSSGLSSFFAGGLALALVWFVKALMISATTQSDLPERMATLMGLEGSFLIFVATGVLGFVIGSFPALSGALLRNVLRKPKPTGWY</sequence>
<dbReference type="RefSeq" id="WP_241348013.1">
    <property type="nucleotide sequence ID" value="NZ_JAKZGP010000021.1"/>
</dbReference>
<reference evidence="2" key="1">
    <citation type="submission" date="2022-03" db="EMBL/GenBank/DDBJ databases">
        <title>De novo assembled genomes of Belliella spp. (Cyclobacteriaceae) strains.</title>
        <authorList>
            <person name="Szabo A."/>
            <person name="Korponai K."/>
            <person name="Felfoldi T."/>
        </authorList>
    </citation>
    <scope>NUCLEOTIDE SEQUENCE</scope>
    <source>
        <strain evidence="2">DSM 111904</strain>
    </source>
</reference>
<feature type="transmembrane region" description="Helical" evidence="1">
    <location>
        <begin position="44"/>
        <end position="65"/>
    </location>
</feature>
<keyword evidence="3" id="KW-1185">Reference proteome</keyword>
<accession>A0ABS9V027</accession>
<name>A0ABS9V027_9BACT</name>
<protein>
    <submittedName>
        <fullName evidence="2">Uncharacterized protein</fullName>
    </submittedName>
</protein>
<feature type="transmembrane region" description="Helical" evidence="1">
    <location>
        <begin position="85"/>
        <end position="109"/>
    </location>
</feature>
<dbReference type="EMBL" id="JAKZGP010000021">
    <property type="protein sequence ID" value="MCH7409693.1"/>
    <property type="molecule type" value="Genomic_DNA"/>
</dbReference>
<comment type="caution">
    <text evidence="2">The sequence shown here is derived from an EMBL/GenBank/DDBJ whole genome shotgun (WGS) entry which is preliminary data.</text>
</comment>
<keyword evidence="1" id="KW-0472">Membrane</keyword>
<organism evidence="2 3">
    <name type="scientific">Belliella filtrata</name>
    <dbReference type="NCBI Taxonomy" id="2923435"/>
    <lineage>
        <taxon>Bacteria</taxon>
        <taxon>Pseudomonadati</taxon>
        <taxon>Bacteroidota</taxon>
        <taxon>Cytophagia</taxon>
        <taxon>Cytophagales</taxon>
        <taxon>Cyclobacteriaceae</taxon>
        <taxon>Belliella</taxon>
    </lineage>
</organism>